<dbReference type="InterPro" id="IPR006540">
    <property type="entry name" value="Lactococcin_972"/>
</dbReference>
<feature type="signal peptide" evidence="1">
    <location>
        <begin position="1"/>
        <end position="28"/>
    </location>
</feature>
<evidence type="ECO:0000313" key="2">
    <source>
        <dbReference type="EMBL" id="USY20554.1"/>
    </source>
</evidence>
<proteinExistence type="predicted"/>
<evidence type="ECO:0000256" key="1">
    <source>
        <dbReference type="SAM" id="SignalP"/>
    </source>
</evidence>
<evidence type="ECO:0000313" key="3">
    <source>
        <dbReference type="Proteomes" id="UP001055940"/>
    </source>
</evidence>
<organism evidence="2 3">
    <name type="scientific">Nocardiopsis exhalans</name>
    <dbReference type="NCBI Taxonomy" id="163604"/>
    <lineage>
        <taxon>Bacteria</taxon>
        <taxon>Bacillati</taxon>
        <taxon>Actinomycetota</taxon>
        <taxon>Actinomycetes</taxon>
        <taxon>Streptosporangiales</taxon>
        <taxon>Nocardiopsidaceae</taxon>
        <taxon>Nocardiopsis</taxon>
    </lineage>
</organism>
<dbReference type="NCBIfam" id="TIGR01653">
    <property type="entry name" value="lactococcin_972"/>
    <property type="match status" value="1"/>
</dbReference>
<dbReference type="Gene3D" id="2.60.40.2850">
    <property type="match status" value="1"/>
</dbReference>
<reference evidence="2" key="1">
    <citation type="submission" date="2022-06" db="EMBL/GenBank/DDBJ databases">
        <authorList>
            <person name="Ping M."/>
        </authorList>
    </citation>
    <scope>NUCLEOTIDE SEQUENCE</scope>
    <source>
        <strain evidence="2">JCM11759T</strain>
    </source>
</reference>
<gene>
    <name evidence="2" type="ORF">NE857_02555</name>
</gene>
<dbReference type="EMBL" id="CP099837">
    <property type="protein sequence ID" value="USY20554.1"/>
    <property type="molecule type" value="Genomic_DNA"/>
</dbReference>
<name>A0ABY5D890_9ACTN</name>
<keyword evidence="3" id="KW-1185">Reference proteome</keyword>
<feature type="chain" id="PRO_5045582837" evidence="1">
    <location>
        <begin position="29"/>
        <end position="97"/>
    </location>
</feature>
<dbReference type="Pfam" id="PF09683">
    <property type="entry name" value="Lactococcin_972"/>
    <property type="match status" value="1"/>
</dbReference>
<dbReference type="RefSeq" id="WP_254419613.1">
    <property type="nucleotide sequence ID" value="NZ_BAAAJB010000017.1"/>
</dbReference>
<keyword evidence="1" id="KW-0732">Signal</keyword>
<accession>A0ABY5D890</accession>
<sequence length="97" mass="10130">MNEVAKRCVATVLLAAGLTAGTVGTALAGTQVGGGTWYHGTTSSSVYSNYYHARNCHGSTAVGAYTDRSRNTAPGLTSYASAPKAWTNNQTYYRNGC</sequence>
<protein>
    <submittedName>
        <fullName evidence="2">Lactococcin 972 family bacteriocin</fullName>
    </submittedName>
</protein>
<dbReference type="Proteomes" id="UP001055940">
    <property type="component" value="Chromosome"/>
</dbReference>